<accession>A0A9P0F4N8</accession>
<feature type="region of interest" description="Disordered" evidence="1">
    <location>
        <begin position="252"/>
        <end position="272"/>
    </location>
</feature>
<feature type="compositionally biased region" description="Basic and acidic residues" evidence="1">
    <location>
        <begin position="604"/>
        <end position="736"/>
    </location>
</feature>
<feature type="compositionally biased region" description="Basic and acidic residues" evidence="1">
    <location>
        <begin position="454"/>
        <end position="470"/>
    </location>
</feature>
<feature type="compositionally biased region" description="Basic and acidic residues" evidence="1">
    <location>
        <begin position="253"/>
        <end position="266"/>
    </location>
</feature>
<protein>
    <submittedName>
        <fullName evidence="2">Uncharacterized protein</fullName>
    </submittedName>
</protein>
<evidence type="ECO:0000313" key="2">
    <source>
        <dbReference type="EMBL" id="CAH0392014.1"/>
    </source>
</evidence>
<evidence type="ECO:0000256" key="1">
    <source>
        <dbReference type="SAM" id="MobiDB-lite"/>
    </source>
</evidence>
<gene>
    <name evidence="2" type="ORF">BEMITA_LOCUS10573</name>
</gene>
<feature type="compositionally biased region" description="Basic and acidic residues" evidence="1">
    <location>
        <begin position="426"/>
        <end position="439"/>
    </location>
</feature>
<dbReference type="Proteomes" id="UP001152759">
    <property type="component" value="Chromosome 6"/>
</dbReference>
<feature type="region of interest" description="Disordered" evidence="1">
    <location>
        <begin position="566"/>
        <end position="749"/>
    </location>
</feature>
<dbReference type="AlphaFoldDB" id="A0A9P0F4N8"/>
<name>A0A9P0F4N8_BEMTA</name>
<proteinExistence type="predicted"/>
<sequence length="749" mass="86914">MLKECADIVKINAIQSEELTPEEKAAVKESVTDFLYCIEKQWKFEIGTNCEKSRRRIYGNKLDILPSDEDLSLVTKKVEESYQRLTDKLRQNTCEQNFAALTELIIVDILILNRRRPFEVTHATIEEYKNCEKEQDVDYEEDVLTEEEKKTGNTLQIFRVNEVCLVTRQELFDEWKKGSTMVEKNKLVRKFIDEKVSGPLNKQDSLANTNKIGKFNPSMKKRWEKHFRKYETPTKREHFFFKYKIKFVLTSGREPKPRTGRPEKDFPSLSTPAKRRKIAPLVERVSGEELSFAASSSLYKSGKRDAANIVRELSESPPEPSQVVVKAGTVMNWKIPSTHLTSKVVGRTFHLPLPLEFTLKRVLESELSAWSPNDDTRCESILADDQRSSGKCTSRTVVRNPGNVLAIQILRTTEIQEEEETNDQNVDEHRLDVTSERLTSDLQETSPAVTAAEESYKMDTLDTADSQHSDLEDESVVKPMKRRSGQIIESGSEPDKESDSESGAAERKPKRPRWTNEQRSIISKYFVNGVSEAQILQYVAQVQPPPPPPPSYPPALQPSYYPGIPGWPHVGWARPGPLHAPLPPNMPAPLPAPLPANLRGSAELQKKDDVKEAVREEMRKFREEERKKAEKKDRERQEREKAERRERDRRDQRERQERKLKEEEERKAREKEERARKSKEEERRAEEEKKAQEERVKKLKEEEERKVEEERARKSKEEEDERKAQERERKEQEGGSKVKRRRKGAAFLP</sequence>
<evidence type="ECO:0000313" key="3">
    <source>
        <dbReference type="Proteomes" id="UP001152759"/>
    </source>
</evidence>
<feature type="compositionally biased region" description="Pro residues" evidence="1">
    <location>
        <begin position="578"/>
        <end position="594"/>
    </location>
</feature>
<reference evidence="2" key="1">
    <citation type="submission" date="2021-12" db="EMBL/GenBank/DDBJ databases">
        <authorList>
            <person name="King R."/>
        </authorList>
    </citation>
    <scope>NUCLEOTIDE SEQUENCE</scope>
</reference>
<keyword evidence="3" id="KW-1185">Reference proteome</keyword>
<dbReference type="PANTHER" id="PTHR33480">
    <property type="entry name" value="SET DOMAIN-CONTAINING PROTEIN-RELATED"/>
    <property type="match status" value="1"/>
</dbReference>
<feature type="region of interest" description="Disordered" evidence="1">
    <location>
        <begin position="416"/>
        <end position="515"/>
    </location>
</feature>
<feature type="compositionally biased region" description="Basic residues" evidence="1">
    <location>
        <begin position="737"/>
        <end position="749"/>
    </location>
</feature>
<dbReference type="EMBL" id="OU963867">
    <property type="protein sequence ID" value="CAH0392014.1"/>
    <property type="molecule type" value="Genomic_DNA"/>
</dbReference>
<organism evidence="2 3">
    <name type="scientific">Bemisia tabaci</name>
    <name type="common">Sweetpotato whitefly</name>
    <name type="synonym">Aleurodes tabaci</name>
    <dbReference type="NCBI Taxonomy" id="7038"/>
    <lineage>
        <taxon>Eukaryota</taxon>
        <taxon>Metazoa</taxon>
        <taxon>Ecdysozoa</taxon>
        <taxon>Arthropoda</taxon>
        <taxon>Hexapoda</taxon>
        <taxon>Insecta</taxon>
        <taxon>Pterygota</taxon>
        <taxon>Neoptera</taxon>
        <taxon>Paraneoptera</taxon>
        <taxon>Hemiptera</taxon>
        <taxon>Sternorrhyncha</taxon>
        <taxon>Aleyrodoidea</taxon>
        <taxon>Aleyrodidae</taxon>
        <taxon>Aleyrodinae</taxon>
        <taxon>Bemisia</taxon>
    </lineage>
</organism>
<feature type="compositionally biased region" description="Basic and acidic residues" evidence="1">
    <location>
        <begin position="493"/>
        <end position="507"/>
    </location>
</feature>